<gene>
    <name evidence="1" type="ORF">Q8A49_26680</name>
</gene>
<organism evidence="1 2">
    <name type="scientific">Nocardiopsis tropica</name>
    <dbReference type="NCBI Taxonomy" id="109330"/>
    <lineage>
        <taxon>Bacteria</taxon>
        <taxon>Bacillati</taxon>
        <taxon>Actinomycetota</taxon>
        <taxon>Actinomycetes</taxon>
        <taxon>Streptosporangiales</taxon>
        <taxon>Nocardiopsidaceae</taxon>
        <taxon>Nocardiopsis</taxon>
    </lineage>
</organism>
<evidence type="ECO:0008006" key="3">
    <source>
        <dbReference type="Google" id="ProtNLM"/>
    </source>
</evidence>
<dbReference type="RefSeq" id="WP_330160990.1">
    <property type="nucleotide sequence ID" value="NZ_BAAAJA010000047.1"/>
</dbReference>
<comment type="caution">
    <text evidence="1">The sequence shown here is derived from an EMBL/GenBank/DDBJ whole genome shotgun (WGS) entry which is preliminary data.</text>
</comment>
<dbReference type="EMBL" id="JAUUCC010000095">
    <property type="protein sequence ID" value="MEE2054091.1"/>
    <property type="molecule type" value="Genomic_DNA"/>
</dbReference>
<evidence type="ECO:0000313" key="2">
    <source>
        <dbReference type="Proteomes" id="UP001348641"/>
    </source>
</evidence>
<protein>
    <recommendedName>
        <fullName evidence="3">WYL domain-containing protein</fullName>
    </recommendedName>
</protein>
<reference evidence="1 2" key="1">
    <citation type="submission" date="2023-07" db="EMBL/GenBank/DDBJ databases">
        <authorList>
            <person name="Girao M."/>
            <person name="Carvalho M.F."/>
        </authorList>
    </citation>
    <scope>NUCLEOTIDE SEQUENCE [LARGE SCALE GENOMIC DNA]</scope>
    <source>
        <strain evidence="1 2">66/93</strain>
    </source>
</reference>
<accession>A0ABU7KXQ9</accession>
<sequence>MGEDSASGWHIETATVNDRPAVSFRRPWEDTRTTLRTTDPDRVTADLRALEEIDRTHPSWYVGFLIRTTPVSHLDGLWAQYPGVTVVHAETPPDLIRRITDARARHGL</sequence>
<proteinExistence type="predicted"/>
<name>A0ABU7KXQ9_9ACTN</name>
<evidence type="ECO:0000313" key="1">
    <source>
        <dbReference type="EMBL" id="MEE2054091.1"/>
    </source>
</evidence>
<dbReference type="Proteomes" id="UP001348641">
    <property type="component" value="Unassembled WGS sequence"/>
</dbReference>